<protein>
    <submittedName>
        <fullName evidence="1">Uncharacterized protein</fullName>
    </submittedName>
</protein>
<dbReference type="AlphaFoldDB" id="A0A7X0JPR5"/>
<dbReference type="RefSeq" id="WP_166852543.1">
    <property type="nucleotide sequence ID" value="NZ_JAAONY010000001.1"/>
</dbReference>
<keyword evidence="2" id="KW-1185">Reference proteome</keyword>
<dbReference type="Proteomes" id="UP000528457">
    <property type="component" value="Unassembled WGS sequence"/>
</dbReference>
<dbReference type="InParanoid" id="A0A7X0JPR5"/>
<evidence type="ECO:0000313" key="2">
    <source>
        <dbReference type="Proteomes" id="UP000528457"/>
    </source>
</evidence>
<accession>A0A7X0JPR5</accession>
<sequence>MNYSVERFLKENIEMHEKGDWFIYDSARKRINQPFISSNDLVGMRSFYDSALENVSSLEVYKSLKTHEKKIGEILDGISSQAILSVEKALSGDKSIKSIYFEYNEKTIDAFFCTRFDKSSELWTESSVFNKEGPQIHQVFDFYDWGLASHEESVAREYFDALLLSEVVVGCRKPNASSLGFGFAEHDFEVINF</sequence>
<proteinExistence type="predicted"/>
<reference evidence="1 2" key="1">
    <citation type="submission" date="2020-08" db="EMBL/GenBank/DDBJ databases">
        <title>Genomic Encyclopedia of Type Strains, Phase IV (KMG-IV): sequencing the most valuable type-strain genomes for metagenomic binning, comparative biology and taxonomic classification.</title>
        <authorList>
            <person name="Goeker M."/>
        </authorList>
    </citation>
    <scope>NUCLEOTIDE SEQUENCE [LARGE SCALE GENOMIC DNA]</scope>
    <source>
        <strain evidence="1 2">DSM 22368</strain>
    </source>
</reference>
<name>A0A7X0JPR5_9GAMM</name>
<organism evidence="1 2">
    <name type="scientific">Pseudoteredinibacter isoporae</name>
    <dbReference type="NCBI Taxonomy" id="570281"/>
    <lineage>
        <taxon>Bacteria</taxon>
        <taxon>Pseudomonadati</taxon>
        <taxon>Pseudomonadota</taxon>
        <taxon>Gammaproteobacteria</taxon>
        <taxon>Cellvibrionales</taxon>
        <taxon>Cellvibrionaceae</taxon>
        <taxon>Pseudoteredinibacter</taxon>
    </lineage>
</organism>
<evidence type="ECO:0000313" key="1">
    <source>
        <dbReference type="EMBL" id="MBB6520010.1"/>
    </source>
</evidence>
<dbReference type="EMBL" id="JACHHT010000001">
    <property type="protein sequence ID" value="MBB6520010.1"/>
    <property type="molecule type" value="Genomic_DNA"/>
</dbReference>
<comment type="caution">
    <text evidence="1">The sequence shown here is derived from an EMBL/GenBank/DDBJ whole genome shotgun (WGS) entry which is preliminary data.</text>
</comment>
<gene>
    <name evidence="1" type="ORF">HNR48_000288</name>
</gene>